<feature type="transmembrane region" description="Helical" evidence="1">
    <location>
        <begin position="56"/>
        <end position="78"/>
    </location>
</feature>
<accession>A0ABY7E9T5</accession>
<name>A0ABY7E9T5_MYAAR</name>
<keyword evidence="3" id="KW-1185">Reference proteome</keyword>
<evidence type="ECO:0000313" key="3">
    <source>
        <dbReference type="Proteomes" id="UP001164746"/>
    </source>
</evidence>
<evidence type="ECO:0000256" key="1">
    <source>
        <dbReference type="SAM" id="Phobius"/>
    </source>
</evidence>
<reference evidence="2" key="1">
    <citation type="submission" date="2022-11" db="EMBL/GenBank/DDBJ databases">
        <title>Centuries of genome instability and evolution in soft-shell clam transmissible cancer (bioRxiv).</title>
        <authorList>
            <person name="Hart S.F.M."/>
            <person name="Yonemitsu M.A."/>
            <person name="Giersch R.M."/>
            <person name="Beal B.F."/>
            <person name="Arriagada G."/>
            <person name="Davis B.W."/>
            <person name="Ostrander E.A."/>
            <person name="Goff S.P."/>
            <person name="Metzger M.J."/>
        </authorList>
    </citation>
    <scope>NUCLEOTIDE SEQUENCE</scope>
    <source>
        <strain evidence="2">MELC-2E11</strain>
        <tissue evidence="2">Siphon/mantle</tissue>
    </source>
</reference>
<keyword evidence="1" id="KW-0472">Membrane</keyword>
<feature type="transmembrane region" description="Helical" evidence="1">
    <location>
        <begin position="90"/>
        <end position="110"/>
    </location>
</feature>
<feature type="transmembrane region" description="Helical" evidence="1">
    <location>
        <begin position="169"/>
        <end position="189"/>
    </location>
</feature>
<gene>
    <name evidence="2" type="ORF">MAR_021984</name>
</gene>
<keyword evidence="1" id="KW-0812">Transmembrane</keyword>
<dbReference type="EMBL" id="CP111016">
    <property type="protein sequence ID" value="WAR06615.1"/>
    <property type="molecule type" value="Genomic_DNA"/>
</dbReference>
<sequence>MNYSRLMKDIIKLTKGFQRHNENTQKKVLFKHKDKWGIRESLFELAIENHSPRRKLLFSTLLRAFVVLGLLGICINMLSKTDSFRELHVIMHVGTALFICALPQIVNRVCKKEDSAKIDPVSVLFGVKFQKKLRNAFRVDKYHAFINSPTLVNFRWRATQLIEAMRTPVLLASIVLLLLHICCGIAYHLDNNEVKTTSTEENGTLSRGLIVFPHSKNMKQTVKRTDGHTIDTYSNHGTVSSVEKAELNGQEDSVSEECSRQ</sequence>
<evidence type="ECO:0000313" key="2">
    <source>
        <dbReference type="EMBL" id="WAR06615.1"/>
    </source>
</evidence>
<protein>
    <submittedName>
        <fullName evidence="2">Uncharacterized protein</fullName>
    </submittedName>
</protein>
<proteinExistence type="predicted"/>
<dbReference type="Proteomes" id="UP001164746">
    <property type="component" value="Chromosome 5"/>
</dbReference>
<organism evidence="2 3">
    <name type="scientific">Mya arenaria</name>
    <name type="common">Soft-shell clam</name>
    <dbReference type="NCBI Taxonomy" id="6604"/>
    <lineage>
        <taxon>Eukaryota</taxon>
        <taxon>Metazoa</taxon>
        <taxon>Spiralia</taxon>
        <taxon>Lophotrochozoa</taxon>
        <taxon>Mollusca</taxon>
        <taxon>Bivalvia</taxon>
        <taxon>Autobranchia</taxon>
        <taxon>Heteroconchia</taxon>
        <taxon>Euheterodonta</taxon>
        <taxon>Imparidentia</taxon>
        <taxon>Neoheterodontei</taxon>
        <taxon>Myida</taxon>
        <taxon>Myoidea</taxon>
        <taxon>Myidae</taxon>
        <taxon>Mya</taxon>
    </lineage>
</organism>
<keyword evidence="1" id="KW-1133">Transmembrane helix</keyword>